<gene>
    <name evidence="1" type="ORF">MAESPC_00866</name>
</gene>
<proteinExistence type="predicted"/>
<sequence length="83" mass="9164">MKTGLGILLSLGLVVTAPHLTVIASPLLVQTDLRQEADRLLQEAFELFQSGTLEGYQGALGKWQQALKLYQQLDGKLEDLLQK</sequence>
<name>S3JHU3_MICAE</name>
<dbReference type="AlphaFoldDB" id="S3JHU3"/>
<dbReference type="RefSeq" id="WP_016514811.1">
    <property type="nucleotide sequence ID" value="NZ_ASZQ01000123.1"/>
</dbReference>
<organism evidence="1 2">
    <name type="scientific">Microcystis aeruginosa SPC777</name>
    <dbReference type="NCBI Taxonomy" id="482300"/>
    <lineage>
        <taxon>Bacteria</taxon>
        <taxon>Bacillati</taxon>
        <taxon>Cyanobacteriota</taxon>
        <taxon>Cyanophyceae</taxon>
        <taxon>Oscillatoriophycideae</taxon>
        <taxon>Chroococcales</taxon>
        <taxon>Microcystaceae</taxon>
        <taxon>Microcystis</taxon>
    </lineage>
</organism>
<accession>S3JHU3</accession>
<evidence type="ECO:0000313" key="2">
    <source>
        <dbReference type="Proteomes" id="UP000014617"/>
    </source>
</evidence>
<comment type="caution">
    <text evidence="1">The sequence shown here is derived from an EMBL/GenBank/DDBJ whole genome shotgun (WGS) entry which is preliminary data.</text>
</comment>
<reference evidence="1 2" key="1">
    <citation type="journal article" date="2013" name="Genome Announc.">
        <title>Draft Genome Sequence of the Brazilian Toxic Bloom-Forming Cyanobacterium Microcystis aeruginosa Strain SPC777.</title>
        <authorList>
            <person name="Fiore M.F."/>
            <person name="Alvarenga D.O."/>
            <person name="Varani A.M."/>
            <person name="Hoff-Risseti C."/>
            <person name="Crespim E."/>
            <person name="Ramos R.T."/>
            <person name="Silva A."/>
            <person name="Schaker P.D."/>
            <person name="Heck K."/>
            <person name="Rigonato J."/>
            <person name="Schneider M.P."/>
        </authorList>
    </citation>
    <scope>NUCLEOTIDE SEQUENCE [LARGE SCALE GENOMIC DNA]</scope>
    <source>
        <strain evidence="2">SPC 777</strain>
    </source>
</reference>
<evidence type="ECO:0000313" key="1">
    <source>
        <dbReference type="EMBL" id="EPF23991.1"/>
    </source>
</evidence>
<dbReference type="EMBL" id="ASZQ01000123">
    <property type="protein sequence ID" value="EPF23991.1"/>
    <property type="molecule type" value="Genomic_DNA"/>
</dbReference>
<dbReference type="Proteomes" id="UP000014617">
    <property type="component" value="Unassembled WGS sequence"/>
</dbReference>
<dbReference type="PATRIC" id="fig|482300.6.peg.978"/>
<protein>
    <submittedName>
        <fullName evidence="1">Uncharacterized protein</fullName>
    </submittedName>
</protein>